<gene>
    <name evidence="1" type="ORF">HNR00_000783</name>
</gene>
<evidence type="ECO:0000313" key="1">
    <source>
        <dbReference type="EMBL" id="MBB5756087.1"/>
    </source>
</evidence>
<accession>A0A840ZGH7</accession>
<proteinExistence type="predicted"/>
<organism evidence="1 2">
    <name type="scientific">Methylorubrum rhodinum</name>
    <dbReference type="NCBI Taxonomy" id="29428"/>
    <lineage>
        <taxon>Bacteria</taxon>
        <taxon>Pseudomonadati</taxon>
        <taxon>Pseudomonadota</taxon>
        <taxon>Alphaproteobacteria</taxon>
        <taxon>Hyphomicrobiales</taxon>
        <taxon>Methylobacteriaceae</taxon>
        <taxon>Methylorubrum</taxon>
    </lineage>
</organism>
<dbReference type="EMBL" id="JACHOP010000002">
    <property type="protein sequence ID" value="MBB5756087.1"/>
    <property type="molecule type" value="Genomic_DNA"/>
</dbReference>
<dbReference type="Pfam" id="PF10741">
    <property type="entry name" value="T2SSM_b"/>
    <property type="match status" value="1"/>
</dbReference>
<dbReference type="AlphaFoldDB" id="A0A840ZGH7"/>
<comment type="caution">
    <text evidence="1">The sequence shown here is derived from an EMBL/GenBank/DDBJ whole genome shotgun (WGS) entry which is preliminary data.</text>
</comment>
<evidence type="ECO:0000313" key="2">
    <source>
        <dbReference type="Proteomes" id="UP000583454"/>
    </source>
</evidence>
<keyword evidence="2" id="KW-1185">Reference proteome</keyword>
<protein>
    <submittedName>
        <fullName evidence="1">Uncharacterized protein</fullName>
    </submittedName>
</protein>
<name>A0A840ZGH7_9HYPH</name>
<reference evidence="1 2" key="1">
    <citation type="submission" date="2020-08" db="EMBL/GenBank/DDBJ databases">
        <title>Genomic Encyclopedia of Type Strains, Phase IV (KMG-IV): sequencing the most valuable type-strain genomes for metagenomic binning, comparative biology and taxonomic classification.</title>
        <authorList>
            <person name="Goeker M."/>
        </authorList>
    </citation>
    <scope>NUCLEOTIDE SEQUENCE [LARGE SCALE GENOMIC DNA]</scope>
    <source>
        <strain evidence="1 2">DSM 2163</strain>
    </source>
</reference>
<dbReference type="RefSeq" id="WP_183565179.1">
    <property type="nucleotide sequence ID" value="NZ_JACHOP010000002.1"/>
</dbReference>
<sequence length="184" mass="18585">MTRPPLPSLSVLPIRPLLLGLGGIGLILGLAAGPVSGAIEAQGQIAAARDHLARAQAAAARPPLPAPLVAPDGDALLAAFRGRLEGLALGRAVVIDWAGLDPDPARPALPRLRTSLRGTADGLHGLLHALETEAPLLAVEEAELGIARAADEEGGRPLVMRASLTLRGVVVPPAPPPDAGGRAP</sequence>
<dbReference type="InterPro" id="IPR034756">
    <property type="entry name" value="T2SSM_b"/>
</dbReference>
<dbReference type="Proteomes" id="UP000583454">
    <property type="component" value="Unassembled WGS sequence"/>
</dbReference>